<keyword evidence="3" id="KW-1185">Reference proteome</keyword>
<dbReference type="OrthoDB" id="10554902at2759"/>
<evidence type="ECO:0000256" key="1">
    <source>
        <dbReference type="SAM" id="MobiDB-lite"/>
    </source>
</evidence>
<evidence type="ECO:0000313" key="2">
    <source>
        <dbReference type="EMBL" id="CAD5223853.1"/>
    </source>
</evidence>
<dbReference type="Proteomes" id="UP000783686">
    <property type="component" value="Unassembled WGS sequence"/>
</dbReference>
<protein>
    <submittedName>
        <fullName evidence="2">Uncharacterized protein</fullName>
    </submittedName>
</protein>
<accession>A0A811L9L7</accession>
<evidence type="ECO:0000313" key="3">
    <source>
        <dbReference type="Proteomes" id="UP000614601"/>
    </source>
</evidence>
<organism evidence="2 3">
    <name type="scientific">Bursaphelenchus okinawaensis</name>
    <dbReference type="NCBI Taxonomy" id="465554"/>
    <lineage>
        <taxon>Eukaryota</taxon>
        <taxon>Metazoa</taxon>
        <taxon>Ecdysozoa</taxon>
        <taxon>Nematoda</taxon>
        <taxon>Chromadorea</taxon>
        <taxon>Rhabditida</taxon>
        <taxon>Tylenchina</taxon>
        <taxon>Tylenchomorpha</taxon>
        <taxon>Aphelenchoidea</taxon>
        <taxon>Aphelenchoididae</taxon>
        <taxon>Bursaphelenchus</taxon>
    </lineage>
</organism>
<dbReference type="EMBL" id="CAJFDH010000005">
    <property type="protein sequence ID" value="CAD5223853.1"/>
    <property type="molecule type" value="Genomic_DNA"/>
</dbReference>
<feature type="compositionally biased region" description="Polar residues" evidence="1">
    <location>
        <begin position="1"/>
        <end position="18"/>
    </location>
</feature>
<dbReference type="AlphaFoldDB" id="A0A811L9L7"/>
<name>A0A811L9L7_9BILA</name>
<comment type="caution">
    <text evidence="2">The sequence shown here is derived from an EMBL/GenBank/DDBJ whole genome shotgun (WGS) entry which is preliminary data.</text>
</comment>
<reference evidence="2" key="1">
    <citation type="submission" date="2020-09" db="EMBL/GenBank/DDBJ databases">
        <authorList>
            <person name="Kikuchi T."/>
        </authorList>
    </citation>
    <scope>NUCLEOTIDE SEQUENCE</scope>
    <source>
        <strain evidence="2">SH1</strain>
    </source>
</reference>
<dbReference type="EMBL" id="CAJFCW020000005">
    <property type="protein sequence ID" value="CAG9118987.1"/>
    <property type="molecule type" value="Genomic_DNA"/>
</dbReference>
<sequence>MTNEFVMTVGPNPSSGAQRSGAAIGVSSAHGHCMFSSCTHFFSHHFVPILILVGVAGATIRCVRLSLNASGSPAAPSNSSTSTAAPNSS</sequence>
<gene>
    <name evidence="2" type="ORF">BOKJ2_LOCUS10623</name>
</gene>
<proteinExistence type="predicted"/>
<feature type="region of interest" description="Disordered" evidence="1">
    <location>
        <begin position="1"/>
        <end position="21"/>
    </location>
</feature>
<feature type="region of interest" description="Disordered" evidence="1">
    <location>
        <begin position="69"/>
        <end position="89"/>
    </location>
</feature>
<dbReference type="Proteomes" id="UP000614601">
    <property type="component" value="Unassembled WGS sequence"/>
</dbReference>